<proteinExistence type="predicted"/>
<accession>A0A6C0KDU6</accession>
<dbReference type="EMBL" id="MN740839">
    <property type="protein sequence ID" value="QHU14394.1"/>
    <property type="molecule type" value="Genomic_DNA"/>
</dbReference>
<name>A0A6C0KDU6_9ZZZZ</name>
<dbReference type="AlphaFoldDB" id="A0A6C0KDU6"/>
<sequence length="52" mass="5664">MSTAPWKSLLFLFHTAAAEIAAQMMPKIRTKVPPSFWGSVACFTGHYGGACF</sequence>
<evidence type="ECO:0000313" key="1">
    <source>
        <dbReference type="EMBL" id="QHU14394.1"/>
    </source>
</evidence>
<organism evidence="1">
    <name type="scientific">viral metagenome</name>
    <dbReference type="NCBI Taxonomy" id="1070528"/>
    <lineage>
        <taxon>unclassified sequences</taxon>
        <taxon>metagenomes</taxon>
        <taxon>organismal metagenomes</taxon>
    </lineage>
</organism>
<protein>
    <submittedName>
        <fullName evidence="1">Uncharacterized protein</fullName>
    </submittedName>
</protein>
<reference evidence="1" key="1">
    <citation type="journal article" date="2020" name="Nature">
        <title>Giant virus diversity and host interactions through global metagenomics.</title>
        <authorList>
            <person name="Schulz F."/>
            <person name="Roux S."/>
            <person name="Paez-Espino D."/>
            <person name="Jungbluth S."/>
            <person name="Walsh D.A."/>
            <person name="Denef V.J."/>
            <person name="McMahon K.D."/>
            <person name="Konstantinidis K.T."/>
            <person name="Eloe-Fadrosh E.A."/>
            <person name="Kyrpides N.C."/>
            <person name="Woyke T."/>
        </authorList>
    </citation>
    <scope>NUCLEOTIDE SEQUENCE</scope>
    <source>
        <strain evidence="1">GVMAG-S-1102113-118</strain>
    </source>
</reference>